<evidence type="ECO:0000256" key="2">
    <source>
        <dbReference type="SAM" id="SignalP"/>
    </source>
</evidence>
<sequence>MRKLSLIGAILLAGTSLATMAMAEEQAKAYPATLEGHVVLPAATFVPPPADAPADLKVSAKFTGPDRVRNDKPGSVPAIGSLSAKEAPRPTGLATPFNGQAVQGMSGIVHEGNGNFIVITDNGFGSKANSSDAMLMVHRFAMDFKGGTIERKETIFLSDPDRKVPFPITLEGTEKRYLTGADFDLESVQKVGDSFWFGEEFGPFLVETDLAGKVKGVHATKVDGKLIRSPDHPSVTTPPNPARKVAFEAGRSKGYEGMALSPDGTRLYALLEGPLLDPATGEKEKVDGVEVLRILEFDVQKKDWTGRSWKYPLAAAGNAIGDFNMVDATSGLIIERDDFEGGKAQACAEGKVDATCFDKPAQFKRVYKVEFTPETAGQLARKVGYIDLLAIKDPNGKAKQGGKDGMLDFPFLTIEDVVMVDPTHIVVGNDNNLPWSAGRSPQKADDNEFVLLEVGEFLKAK</sequence>
<dbReference type="RefSeq" id="WP_188581112.1">
    <property type="nucleotide sequence ID" value="NZ_BMCT01000005.1"/>
</dbReference>
<feature type="region of interest" description="Disordered" evidence="1">
    <location>
        <begin position="63"/>
        <end position="91"/>
    </location>
</feature>
<name>A0A917C6W2_9HYPH</name>
<organism evidence="4 5">
    <name type="scientific">Azorhizobium oxalatiphilum</name>
    <dbReference type="NCBI Taxonomy" id="980631"/>
    <lineage>
        <taxon>Bacteria</taxon>
        <taxon>Pseudomonadati</taxon>
        <taxon>Pseudomonadota</taxon>
        <taxon>Alphaproteobacteria</taxon>
        <taxon>Hyphomicrobiales</taxon>
        <taxon>Xanthobacteraceae</taxon>
        <taxon>Azorhizobium</taxon>
    </lineage>
</organism>
<dbReference type="InterPro" id="IPR027372">
    <property type="entry name" value="Phytase-like_dom"/>
</dbReference>
<dbReference type="PANTHER" id="PTHR37957">
    <property type="entry name" value="BLR7070 PROTEIN"/>
    <property type="match status" value="1"/>
</dbReference>
<accession>A0A917C6W2</accession>
<reference evidence="4" key="1">
    <citation type="journal article" date="2014" name="Int. J. Syst. Evol. Microbiol.">
        <title>Complete genome sequence of Corynebacterium casei LMG S-19264T (=DSM 44701T), isolated from a smear-ripened cheese.</title>
        <authorList>
            <consortium name="US DOE Joint Genome Institute (JGI-PGF)"/>
            <person name="Walter F."/>
            <person name="Albersmeier A."/>
            <person name="Kalinowski J."/>
            <person name="Ruckert C."/>
        </authorList>
    </citation>
    <scope>NUCLEOTIDE SEQUENCE</scope>
    <source>
        <strain evidence="4">CCM 7897</strain>
    </source>
</reference>
<reference evidence="4" key="2">
    <citation type="submission" date="2020-09" db="EMBL/GenBank/DDBJ databases">
        <authorList>
            <person name="Sun Q."/>
            <person name="Sedlacek I."/>
        </authorList>
    </citation>
    <scope>NUCLEOTIDE SEQUENCE</scope>
    <source>
        <strain evidence="4">CCM 7897</strain>
    </source>
</reference>
<evidence type="ECO:0000313" key="4">
    <source>
        <dbReference type="EMBL" id="GGF73145.1"/>
    </source>
</evidence>
<proteinExistence type="predicted"/>
<dbReference type="PANTHER" id="PTHR37957:SF1">
    <property type="entry name" value="PHYTASE-LIKE DOMAIN-CONTAINING PROTEIN"/>
    <property type="match status" value="1"/>
</dbReference>
<protein>
    <recommendedName>
        <fullName evidence="3">Phytase-like domain-containing protein</fullName>
    </recommendedName>
</protein>
<feature type="chain" id="PRO_5038008100" description="Phytase-like domain-containing protein" evidence="2">
    <location>
        <begin position="24"/>
        <end position="461"/>
    </location>
</feature>
<comment type="caution">
    <text evidence="4">The sequence shown here is derived from an EMBL/GenBank/DDBJ whole genome shotgun (WGS) entry which is preliminary data.</text>
</comment>
<evidence type="ECO:0000259" key="3">
    <source>
        <dbReference type="Pfam" id="PF13449"/>
    </source>
</evidence>
<keyword evidence="2" id="KW-0732">Signal</keyword>
<keyword evidence="5" id="KW-1185">Reference proteome</keyword>
<dbReference type="AlphaFoldDB" id="A0A917C6W2"/>
<dbReference type="Pfam" id="PF13449">
    <property type="entry name" value="Phytase-like"/>
    <property type="match status" value="1"/>
</dbReference>
<gene>
    <name evidence="4" type="ORF">GCM10007301_36190</name>
</gene>
<feature type="signal peptide" evidence="2">
    <location>
        <begin position="1"/>
        <end position="23"/>
    </location>
</feature>
<evidence type="ECO:0000256" key="1">
    <source>
        <dbReference type="SAM" id="MobiDB-lite"/>
    </source>
</evidence>
<feature type="domain" description="Phytase-like" evidence="3">
    <location>
        <begin position="100"/>
        <end position="432"/>
    </location>
</feature>
<dbReference type="Proteomes" id="UP000606044">
    <property type="component" value="Unassembled WGS sequence"/>
</dbReference>
<dbReference type="EMBL" id="BMCT01000005">
    <property type="protein sequence ID" value="GGF73145.1"/>
    <property type="molecule type" value="Genomic_DNA"/>
</dbReference>
<evidence type="ECO:0000313" key="5">
    <source>
        <dbReference type="Proteomes" id="UP000606044"/>
    </source>
</evidence>